<protein>
    <submittedName>
        <fullName evidence="2">Uncharacterized protein</fullName>
    </submittedName>
</protein>
<dbReference type="RefSeq" id="WP_230498986.1">
    <property type="nucleotide sequence ID" value="NZ_CAKJTG010000043.1"/>
</dbReference>
<evidence type="ECO:0000313" key="3">
    <source>
        <dbReference type="Proteomes" id="UP000789845"/>
    </source>
</evidence>
<sequence>MNVETATEEKIEASFTDTTSGKVYTSNSDVFYADFVWMIPIGIIIGEALLAHLISIGLALVIARVTYTIATEVAEELKKRSGNHYPAILIHGKGVMIGNKSISLNEAATRLIGPKYISGLKGEHDNVWSKSSNWLKT</sequence>
<evidence type="ECO:0000256" key="1">
    <source>
        <dbReference type="SAM" id="Phobius"/>
    </source>
</evidence>
<dbReference type="AlphaFoldDB" id="A0A9C7GEF8"/>
<keyword evidence="3" id="KW-1185">Reference proteome</keyword>
<accession>A0A9C7GEF8</accession>
<feature type="transmembrane region" description="Helical" evidence="1">
    <location>
        <begin position="35"/>
        <end position="62"/>
    </location>
</feature>
<comment type="caution">
    <text evidence="2">The sequence shown here is derived from an EMBL/GenBank/DDBJ whole genome shotgun (WGS) entry which is preliminary data.</text>
</comment>
<proteinExistence type="predicted"/>
<name>A0A9C7GEF8_9BACI</name>
<keyword evidence="1" id="KW-1133">Transmembrane helix</keyword>
<keyword evidence="1" id="KW-0472">Membrane</keyword>
<evidence type="ECO:0000313" key="2">
    <source>
        <dbReference type="EMBL" id="CAG9610625.1"/>
    </source>
</evidence>
<dbReference type="Proteomes" id="UP000789845">
    <property type="component" value="Unassembled WGS sequence"/>
</dbReference>
<organism evidence="2 3">
    <name type="scientific">Pseudoneobacillus rhizosphaerae</name>
    <dbReference type="NCBI Taxonomy" id="2880968"/>
    <lineage>
        <taxon>Bacteria</taxon>
        <taxon>Bacillati</taxon>
        <taxon>Bacillota</taxon>
        <taxon>Bacilli</taxon>
        <taxon>Bacillales</taxon>
        <taxon>Bacillaceae</taxon>
        <taxon>Pseudoneobacillus</taxon>
    </lineage>
</organism>
<reference evidence="2" key="1">
    <citation type="submission" date="2021-10" db="EMBL/GenBank/DDBJ databases">
        <authorList>
            <person name="Criscuolo A."/>
        </authorList>
    </citation>
    <scope>NUCLEOTIDE SEQUENCE</scope>
    <source>
        <strain evidence="2">CIP111885</strain>
    </source>
</reference>
<gene>
    <name evidence="2" type="ORF">NEOCIP111885_04400</name>
</gene>
<keyword evidence="1" id="KW-0812">Transmembrane</keyword>
<dbReference type="EMBL" id="CAKJTG010000043">
    <property type="protein sequence ID" value="CAG9610625.1"/>
    <property type="molecule type" value="Genomic_DNA"/>
</dbReference>